<dbReference type="InParanoid" id="G0MPF7"/>
<feature type="transmembrane region" description="Helical" evidence="9">
    <location>
        <begin position="181"/>
        <end position="207"/>
    </location>
</feature>
<dbReference type="EMBL" id="GL379805">
    <property type="protein sequence ID" value="EGT39873.1"/>
    <property type="molecule type" value="Genomic_DNA"/>
</dbReference>
<evidence type="ECO:0000256" key="8">
    <source>
        <dbReference type="ARBA" id="ARBA00023224"/>
    </source>
</evidence>
<dbReference type="GO" id="GO:0004930">
    <property type="term" value="F:G protein-coupled receptor activity"/>
    <property type="evidence" value="ECO:0007669"/>
    <property type="project" value="UniProtKB-KW"/>
</dbReference>
<feature type="transmembrane region" description="Helical" evidence="9">
    <location>
        <begin position="68"/>
        <end position="89"/>
    </location>
</feature>
<evidence type="ECO:0000256" key="2">
    <source>
        <dbReference type="ARBA" id="ARBA00022475"/>
    </source>
</evidence>
<reference evidence="11" key="1">
    <citation type="submission" date="2011-07" db="EMBL/GenBank/DDBJ databases">
        <authorList>
            <consortium name="Caenorhabditis brenneri Sequencing and Analysis Consortium"/>
            <person name="Wilson R.K."/>
        </authorList>
    </citation>
    <scope>NUCLEOTIDE SEQUENCE [LARGE SCALE GENOMIC DNA]</scope>
    <source>
        <strain evidence="11">PB2801</strain>
    </source>
</reference>
<dbReference type="InterPro" id="IPR040435">
    <property type="entry name" value="Put_GPCR_Chromadorea"/>
</dbReference>
<feature type="transmembrane region" description="Helical" evidence="9">
    <location>
        <begin position="227"/>
        <end position="252"/>
    </location>
</feature>
<dbReference type="OMA" id="WFYHANI"/>
<evidence type="ECO:0000256" key="9">
    <source>
        <dbReference type="SAM" id="Phobius"/>
    </source>
</evidence>
<feature type="transmembrane region" description="Helical" evidence="9">
    <location>
        <begin position="149"/>
        <end position="169"/>
    </location>
</feature>
<sequence>MDYGIDGDVVLCGADTHWVAVGVRELSITFLLDPFINFFYDRHISKFVAGQDFETAITIAYVDYYSSVALLSIAALINIYCLITIVPAFRRMQNDSKKKYIFLITRCTAGLLLVVAWLLIQCIYLRFIAPTEDNFPYYVLALTLNIGSTYVLLGSYVGMAGILYLGVLNPIAFNQLLSLRVVYSAVGIVFLVSIVISIPLAMFQAAIAIPTHSMKCTDASCAPLITLINFVFVTGSLVITAVALSFVLISLLRHRKEFKKLDTVSNTSLNSGIRLLKWTLFAVVLVSAAEIIPFIFMEAKKHGKMDASKLFPIGSKCNGEVFE</sequence>
<protein>
    <recommendedName>
        <fullName evidence="12">G-protein coupled receptors family 1 profile domain-containing protein</fullName>
    </recommendedName>
</protein>
<evidence type="ECO:0000313" key="11">
    <source>
        <dbReference type="Proteomes" id="UP000008068"/>
    </source>
</evidence>
<feature type="transmembrane region" description="Helical" evidence="9">
    <location>
        <begin position="101"/>
        <end position="129"/>
    </location>
</feature>
<keyword evidence="3 9" id="KW-0812">Transmembrane</keyword>
<dbReference type="HOGENOM" id="CLU_861159_0_0_1"/>
<organism evidence="11">
    <name type="scientific">Caenorhabditis brenneri</name>
    <name type="common">Nematode worm</name>
    <dbReference type="NCBI Taxonomy" id="135651"/>
    <lineage>
        <taxon>Eukaryota</taxon>
        <taxon>Metazoa</taxon>
        <taxon>Ecdysozoa</taxon>
        <taxon>Nematoda</taxon>
        <taxon>Chromadorea</taxon>
        <taxon>Rhabditida</taxon>
        <taxon>Rhabditina</taxon>
        <taxon>Rhabditomorpha</taxon>
        <taxon>Rhabditoidea</taxon>
        <taxon>Rhabditidae</taxon>
        <taxon>Peloderinae</taxon>
        <taxon>Caenorhabditis</taxon>
    </lineage>
</organism>
<accession>G0MPF7</accession>
<feature type="transmembrane region" description="Helical" evidence="9">
    <location>
        <begin position="275"/>
        <end position="296"/>
    </location>
</feature>
<dbReference type="Gene3D" id="1.20.1070.10">
    <property type="entry name" value="Rhodopsin 7-helix transmembrane proteins"/>
    <property type="match status" value="1"/>
</dbReference>
<dbReference type="SUPFAM" id="SSF81321">
    <property type="entry name" value="Family A G protein-coupled receptor-like"/>
    <property type="match status" value="1"/>
</dbReference>
<dbReference type="OrthoDB" id="5815876at2759"/>
<keyword evidence="8" id="KW-0807">Transducer</keyword>
<dbReference type="GO" id="GO:0005886">
    <property type="term" value="C:plasma membrane"/>
    <property type="evidence" value="ECO:0007669"/>
    <property type="project" value="UniProtKB-SubCell"/>
</dbReference>
<evidence type="ECO:0000313" key="10">
    <source>
        <dbReference type="EMBL" id="EGT39873.1"/>
    </source>
</evidence>
<evidence type="ECO:0000256" key="5">
    <source>
        <dbReference type="ARBA" id="ARBA00023040"/>
    </source>
</evidence>
<dbReference type="PANTHER" id="PTHR37441:SF1">
    <property type="entry name" value="G-PROTEIN COUPLED RECEPTOR-LIKE PROTEIN B0244.6-RELATED"/>
    <property type="match status" value="1"/>
</dbReference>
<evidence type="ECO:0000256" key="6">
    <source>
        <dbReference type="ARBA" id="ARBA00023136"/>
    </source>
</evidence>
<proteinExistence type="predicted"/>
<dbReference type="Proteomes" id="UP000008068">
    <property type="component" value="Unassembled WGS sequence"/>
</dbReference>
<keyword evidence="11" id="KW-1185">Reference proteome</keyword>
<keyword evidence="4 9" id="KW-1133">Transmembrane helix</keyword>
<dbReference type="FunCoup" id="G0MPF7">
    <property type="interactions" value="20"/>
</dbReference>
<dbReference type="AlphaFoldDB" id="G0MPF7"/>
<name>G0MPF7_CAEBE</name>
<evidence type="ECO:0000256" key="3">
    <source>
        <dbReference type="ARBA" id="ARBA00022692"/>
    </source>
</evidence>
<evidence type="ECO:0000256" key="7">
    <source>
        <dbReference type="ARBA" id="ARBA00023170"/>
    </source>
</evidence>
<keyword evidence="7" id="KW-0675">Receptor</keyword>
<gene>
    <name evidence="10" type="ORF">CAEBREN_12132</name>
</gene>
<keyword evidence="6 9" id="KW-0472">Membrane</keyword>
<dbReference type="STRING" id="135651.G0MPF7"/>
<keyword evidence="2" id="KW-1003">Cell membrane</keyword>
<evidence type="ECO:0000256" key="4">
    <source>
        <dbReference type="ARBA" id="ARBA00022989"/>
    </source>
</evidence>
<keyword evidence="5" id="KW-0297">G-protein coupled receptor</keyword>
<dbReference type="PANTHER" id="PTHR37441">
    <property type="entry name" value="PROTEIN CBG16518"/>
    <property type="match status" value="1"/>
</dbReference>
<evidence type="ECO:0008006" key="12">
    <source>
        <dbReference type="Google" id="ProtNLM"/>
    </source>
</evidence>
<comment type="subcellular location">
    <subcellularLocation>
        <location evidence="1">Cell membrane</location>
        <topology evidence="1">Multi-pass membrane protein</topology>
    </subcellularLocation>
</comment>
<dbReference type="eggNOG" id="ENOG502TG7R">
    <property type="taxonomic scope" value="Eukaryota"/>
</dbReference>
<evidence type="ECO:0000256" key="1">
    <source>
        <dbReference type="ARBA" id="ARBA00004651"/>
    </source>
</evidence>